<gene>
    <name evidence="2" type="ORF">D7D54_09240</name>
</gene>
<proteinExistence type="predicted"/>
<name>A0A3B0BFC1_9STRE</name>
<evidence type="ECO:0000256" key="1">
    <source>
        <dbReference type="ARBA" id="ARBA00022649"/>
    </source>
</evidence>
<organism evidence="2 3">
    <name type="scientific">Streptococcus chosunensis</name>
    <dbReference type="NCBI Taxonomy" id="2707003"/>
    <lineage>
        <taxon>Bacteria</taxon>
        <taxon>Bacillati</taxon>
        <taxon>Bacillota</taxon>
        <taxon>Bacilli</taxon>
        <taxon>Lactobacillales</taxon>
        <taxon>Streptococcaceae</taxon>
        <taxon>Streptococcus</taxon>
        <taxon>Streptococcus mitis group</taxon>
    </lineage>
</organism>
<protein>
    <submittedName>
        <fullName evidence="2">Type II toxin-antitoxin system RelE/ParE family toxin</fullName>
    </submittedName>
</protein>
<evidence type="ECO:0000313" key="2">
    <source>
        <dbReference type="EMBL" id="RKN70706.1"/>
    </source>
</evidence>
<keyword evidence="3" id="KW-1185">Reference proteome</keyword>
<dbReference type="InterPro" id="IPR035093">
    <property type="entry name" value="RelE/ParE_toxin_dom_sf"/>
</dbReference>
<dbReference type="AlphaFoldDB" id="A0A3B0BFC1"/>
<accession>A0A3B0BFC1</accession>
<reference evidence="2 3" key="1">
    <citation type="submission" date="2018-09" db="EMBL/GenBank/DDBJ databases">
        <title>Draft genome sequence of Streptococcus sp. KCOM 1699 (=ChDC B353).</title>
        <authorList>
            <person name="Kook J.-K."/>
            <person name="Park S.-N."/>
            <person name="Lim Y.K."/>
        </authorList>
    </citation>
    <scope>NUCLEOTIDE SEQUENCE [LARGE SCALE GENOMIC DNA]</scope>
    <source>
        <strain evidence="2 3">ChDC B353</strain>
    </source>
</reference>
<dbReference type="RefSeq" id="WP_120719278.1">
    <property type="nucleotide sequence ID" value="NZ_RBCK01000006.1"/>
</dbReference>
<dbReference type="EMBL" id="RBCK01000006">
    <property type="protein sequence ID" value="RKN70706.1"/>
    <property type="molecule type" value="Genomic_DNA"/>
</dbReference>
<sequence length="106" mass="12383">MNYNIQYSPQSLKDLDDILDFLATTSDIDVAKRVISEIIEKIESLSFMPGGYNFDERIERKLNKKYPTQAVLCKKYIILFVVKEESQIVYITHVISSKSDYLRLLK</sequence>
<dbReference type="InterPro" id="IPR007712">
    <property type="entry name" value="RelE/ParE_toxin"/>
</dbReference>
<dbReference type="Gene3D" id="3.30.2310.20">
    <property type="entry name" value="RelE-like"/>
    <property type="match status" value="1"/>
</dbReference>
<keyword evidence="1" id="KW-1277">Toxin-antitoxin system</keyword>
<comment type="caution">
    <text evidence="2">The sequence shown here is derived from an EMBL/GenBank/DDBJ whole genome shotgun (WGS) entry which is preliminary data.</text>
</comment>
<dbReference type="Proteomes" id="UP000280509">
    <property type="component" value="Unassembled WGS sequence"/>
</dbReference>
<dbReference type="Pfam" id="PF05016">
    <property type="entry name" value="ParE_toxin"/>
    <property type="match status" value="1"/>
</dbReference>
<evidence type="ECO:0000313" key="3">
    <source>
        <dbReference type="Proteomes" id="UP000280509"/>
    </source>
</evidence>